<dbReference type="EMBL" id="FNDZ01000012">
    <property type="protein sequence ID" value="SDJ28569.1"/>
    <property type="molecule type" value="Genomic_DNA"/>
</dbReference>
<name>A0A1G8SH46_9CLOT</name>
<reference evidence="1 2" key="1">
    <citation type="submission" date="2016-10" db="EMBL/GenBank/DDBJ databases">
        <authorList>
            <person name="de Groot N.N."/>
        </authorList>
    </citation>
    <scope>NUCLEOTIDE SEQUENCE [LARGE SCALE GENOMIC DNA]</scope>
    <source>
        <strain evidence="1 2">CGMCC 1.5058</strain>
    </source>
</reference>
<evidence type="ECO:0008006" key="3">
    <source>
        <dbReference type="Google" id="ProtNLM"/>
    </source>
</evidence>
<proteinExistence type="predicted"/>
<accession>A0A1G8SH46</accession>
<evidence type="ECO:0000313" key="2">
    <source>
        <dbReference type="Proteomes" id="UP000183255"/>
    </source>
</evidence>
<organism evidence="1 2">
    <name type="scientific">Proteiniclasticum ruminis</name>
    <dbReference type="NCBI Taxonomy" id="398199"/>
    <lineage>
        <taxon>Bacteria</taxon>
        <taxon>Bacillati</taxon>
        <taxon>Bacillota</taxon>
        <taxon>Clostridia</taxon>
        <taxon>Eubacteriales</taxon>
        <taxon>Clostridiaceae</taxon>
        <taxon>Proteiniclasticum</taxon>
    </lineage>
</organism>
<evidence type="ECO:0000313" key="1">
    <source>
        <dbReference type="EMBL" id="SDJ28569.1"/>
    </source>
</evidence>
<sequence length="136" mass="15536">MKKSLIPILGILLLLTSFYFGHQYLNGPKIIEGQTAKEPYSENKDLNFAKEFQAGEPIYFVAEGNRFYVDEATVVWYQGEIKSGNRIKEEKVEKKDGYFTAEFSISEEMEPGIYGVGIFAKDNKVMETKALFKVNK</sequence>
<protein>
    <recommendedName>
        <fullName evidence="3">Immunoglobulin-like domain of spore germination</fullName>
    </recommendedName>
</protein>
<dbReference type="Gene3D" id="2.60.40.1930">
    <property type="match status" value="1"/>
</dbReference>
<dbReference type="Proteomes" id="UP000183255">
    <property type="component" value="Unassembled WGS sequence"/>
</dbReference>
<dbReference type="AlphaFoldDB" id="A0A1G8SH46"/>
<gene>
    <name evidence="1" type="ORF">SAMN05421804_11223</name>
</gene>
<dbReference type="RefSeq" id="WP_031577961.1">
    <property type="nucleotide sequence ID" value="NZ_FNDZ01000012.1"/>
</dbReference>